<keyword evidence="3" id="KW-1185">Reference proteome</keyword>
<evidence type="ECO:0000313" key="3">
    <source>
        <dbReference type="Proteomes" id="UP000676951"/>
    </source>
</evidence>
<sequence>MPVNLFARCSEKPVLGFGDRLGSSKFHVFPANVSRRPRGSNIPSFRLQPVNPSQRQYPLKDRRQADQNHKQFEKVCEAGFIDKLVNGPKANCTYDANNQDTDQD</sequence>
<feature type="compositionally biased region" description="Basic and acidic residues" evidence="1">
    <location>
        <begin position="58"/>
        <end position="68"/>
    </location>
</feature>
<proteinExistence type="predicted"/>
<dbReference type="EMBL" id="CP076136">
    <property type="protein sequence ID" value="QWG24683.1"/>
    <property type="molecule type" value="Genomic_DNA"/>
</dbReference>
<dbReference type="Proteomes" id="UP000676951">
    <property type="component" value="Chromosome"/>
</dbReference>
<organism evidence="2 3">
    <name type="scientific">Bradyrhizobium sediminis</name>
    <dbReference type="NCBI Taxonomy" id="2840469"/>
    <lineage>
        <taxon>Bacteria</taxon>
        <taxon>Pseudomonadati</taxon>
        <taxon>Pseudomonadota</taxon>
        <taxon>Alphaproteobacteria</taxon>
        <taxon>Hyphomicrobiales</taxon>
        <taxon>Nitrobacteraceae</taxon>
        <taxon>Bradyrhizobium</taxon>
    </lineage>
</organism>
<protein>
    <submittedName>
        <fullName evidence="2">Uncharacterized protein</fullName>
    </submittedName>
</protein>
<evidence type="ECO:0000313" key="2">
    <source>
        <dbReference type="EMBL" id="QWG24683.1"/>
    </source>
</evidence>
<name>A0A975P092_9BRAD</name>
<evidence type="ECO:0000256" key="1">
    <source>
        <dbReference type="SAM" id="MobiDB-lite"/>
    </source>
</evidence>
<dbReference type="RefSeq" id="WP_215605426.1">
    <property type="nucleotide sequence ID" value="NZ_CP076136.1"/>
</dbReference>
<dbReference type="AlphaFoldDB" id="A0A975P092"/>
<gene>
    <name evidence="2" type="ORF">KMZ93_07255</name>
</gene>
<accession>A0A975P092</accession>
<feature type="region of interest" description="Disordered" evidence="1">
    <location>
        <begin position="37"/>
        <end position="68"/>
    </location>
</feature>
<reference evidence="2 3" key="1">
    <citation type="submission" date="2021-06" db="EMBL/GenBank/DDBJ databases">
        <title>Bradyrhizobium sp. S2-11-4 Genome sequencing.</title>
        <authorList>
            <person name="Jin L."/>
        </authorList>
    </citation>
    <scope>NUCLEOTIDE SEQUENCE [LARGE SCALE GENOMIC DNA]</scope>
    <source>
        <strain evidence="2 3">S2-11-4</strain>
    </source>
</reference>